<dbReference type="AlphaFoldDB" id="A0A7S4FEQ0"/>
<proteinExistence type="inferred from homology"/>
<keyword evidence="2 5" id="KW-0812">Transmembrane</keyword>
<evidence type="ECO:0000256" key="2">
    <source>
        <dbReference type="ARBA" id="ARBA00022692"/>
    </source>
</evidence>
<dbReference type="GO" id="GO:0016020">
    <property type="term" value="C:membrane"/>
    <property type="evidence" value="ECO:0007669"/>
    <property type="project" value="UniProtKB-SubCell"/>
</dbReference>
<evidence type="ECO:0000256" key="3">
    <source>
        <dbReference type="ARBA" id="ARBA00022989"/>
    </source>
</evidence>
<feature type="transmembrane region" description="Helical" evidence="5">
    <location>
        <begin position="33"/>
        <end position="51"/>
    </location>
</feature>
<comment type="similarity">
    <text evidence="5">Belongs to the PRA1 family.</text>
</comment>
<evidence type="ECO:0000256" key="1">
    <source>
        <dbReference type="ARBA" id="ARBA00004141"/>
    </source>
</evidence>
<evidence type="ECO:0000256" key="5">
    <source>
        <dbReference type="RuleBase" id="RU363107"/>
    </source>
</evidence>
<keyword evidence="4 5" id="KW-0472">Membrane</keyword>
<name>A0A7S4FEQ0_9EUGL</name>
<protein>
    <recommendedName>
        <fullName evidence="5">PRA1 family protein</fullName>
    </recommendedName>
</protein>
<dbReference type="EMBL" id="HBJA01006428">
    <property type="protein sequence ID" value="CAE0790926.1"/>
    <property type="molecule type" value="Transcribed_RNA"/>
</dbReference>
<organism evidence="6">
    <name type="scientific">Eutreptiella gymnastica</name>
    <dbReference type="NCBI Taxonomy" id="73025"/>
    <lineage>
        <taxon>Eukaryota</taxon>
        <taxon>Discoba</taxon>
        <taxon>Euglenozoa</taxon>
        <taxon>Euglenida</taxon>
        <taxon>Spirocuta</taxon>
        <taxon>Euglenophyceae</taxon>
        <taxon>Eutreptiales</taxon>
        <taxon>Eutreptiaceae</taxon>
        <taxon>Eutreptiella</taxon>
    </lineage>
</organism>
<comment type="subcellular location">
    <subcellularLocation>
        <location evidence="1 5">Membrane</location>
        <topology evidence="1 5">Multi-pass membrane protein</topology>
    </subcellularLocation>
</comment>
<keyword evidence="3 5" id="KW-1133">Transmembrane helix</keyword>
<feature type="transmembrane region" description="Helical" evidence="5">
    <location>
        <begin position="57"/>
        <end position="74"/>
    </location>
</feature>
<dbReference type="Pfam" id="PF03208">
    <property type="entry name" value="PRA1"/>
    <property type="match status" value="1"/>
</dbReference>
<accession>A0A7S4FEQ0</accession>
<sequence>MSLRPMDEFLRDFPNTDCLQDKERLKSRMMVNFEYYIVNYVILALGIYFVVSVLGNPSGGLVLAILGVLAHAAMRPNTILSTGHHLKEQFKSGVRNTTSGIQKRR</sequence>
<reference evidence="6" key="1">
    <citation type="submission" date="2021-01" db="EMBL/GenBank/DDBJ databases">
        <authorList>
            <person name="Corre E."/>
            <person name="Pelletier E."/>
            <person name="Niang G."/>
            <person name="Scheremetjew M."/>
            <person name="Finn R."/>
            <person name="Kale V."/>
            <person name="Holt S."/>
            <person name="Cochrane G."/>
            <person name="Meng A."/>
            <person name="Brown T."/>
            <person name="Cohen L."/>
        </authorList>
    </citation>
    <scope>NUCLEOTIDE SEQUENCE</scope>
    <source>
        <strain evidence="6">CCMP1594</strain>
    </source>
</reference>
<evidence type="ECO:0000256" key="4">
    <source>
        <dbReference type="ARBA" id="ARBA00023136"/>
    </source>
</evidence>
<dbReference type="InterPro" id="IPR004895">
    <property type="entry name" value="Prenylated_rab_accept_PRA1"/>
</dbReference>
<evidence type="ECO:0000313" key="6">
    <source>
        <dbReference type="EMBL" id="CAE0790926.1"/>
    </source>
</evidence>
<gene>
    <name evidence="6" type="ORF">EGYM00163_LOCUS2040</name>
</gene>